<evidence type="ECO:0000256" key="2">
    <source>
        <dbReference type="ARBA" id="ARBA00016066"/>
    </source>
</evidence>
<dbReference type="InterPro" id="IPR026000">
    <property type="entry name" value="Apc5_dom"/>
</dbReference>
<keyword evidence="6" id="KW-0131">Cell cycle</keyword>
<dbReference type="Pfam" id="PF12862">
    <property type="entry name" value="ANAPC5"/>
    <property type="match status" value="1"/>
</dbReference>
<evidence type="ECO:0000256" key="3">
    <source>
        <dbReference type="ARBA" id="ARBA00022618"/>
    </source>
</evidence>
<dbReference type="Proteomes" id="UP000054485">
    <property type="component" value="Unassembled WGS sequence"/>
</dbReference>
<evidence type="ECO:0000256" key="6">
    <source>
        <dbReference type="ARBA" id="ARBA00023306"/>
    </source>
</evidence>
<evidence type="ECO:0000313" key="8">
    <source>
        <dbReference type="EMBL" id="KIK40513.1"/>
    </source>
</evidence>
<gene>
    <name evidence="8" type="ORF">CY34DRAFT_13680</name>
</gene>
<accession>A0A0D0BAA6</accession>
<dbReference type="InParanoid" id="A0A0D0BAA6"/>
<keyword evidence="5" id="KW-0833">Ubl conjugation pathway</keyword>
<dbReference type="AlphaFoldDB" id="A0A0D0BAA6"/>
<dbReference type="GO" id="GO:0051301">
    <property type="term" value="P:cell division"/>
    <property type="evidence" value="ECO:0007669"/>
    <property type="project" value="UniProtKB-KW"/>
</dbReference>
<keyword evidence="9" id="KW-1185">Reference proteome</keyword>
<dbReference type="GO" id="GO:0070979">
    <property type="term" value="P:protein K11-linked ubiquitination"/>
    <property type="evidence" value="ECO:0007669"/>
    <property type="project" value="TreeGrafter"/>
</dbReference>
<evidence type="ECO:0000259" key="7">
    <source>
        <dbReference type="Pfam" id="PF12862"/>
    </source>
</evidence>
<dbReference type="OrthoDB" id="2504561at2759"/>
<keyword evidence="3" id="KW-0132">Cell division</keyword>
<keyword evidence="4" id="KW-0498">Mitosis</keyword>
<dbReference type="GO" id="GO:0045842">
    <property type="term" value="P:positive regulation of mitotic metaphase/anaphase transition"/>
    <property type="evidence" value="ECO:0007669"/>
    <property type="project" value="TreeGrafter"/>
</dbReference>
<proteinExistence type="inferred from homology"/>
<reference evidence="9" key="2">
    <citation type="submission" date="2015-01" db="EMBL/GenBank/DDBJ databases">
        <title>Evolutionary Origins and Diversification of the Mycorrhizal Mutualists.</title>
        <authorList>
            <consortium name="DOE Joint Genome Institute"/>
            <consortium name="Mycorrhizal Genomics Consortium"/>
            <person name="Kohler A."/>
            <person name="Kuo A."/>
            <person name="Nagy L.G."/>
            <person name="Floudas D."/>
            <person name="Copeland A."/>
            <person name="Barry K.W."/>
            <person name="Cichocki N."/>
            <person name="Veneault-Fourrey C."/>
            <person name="LaButti K."/>
            <person name="Lindquist E.A."/>
            <person name="Lipzen A."/>
            <person name="Lundell T."/>
            <person name="Morin E."/>
            <person name="Murat C."/>
            <person name="Riley R."/>
            <person name="Ohm R."/>
            <person name="Sun H."/>
            <person name="Tunlid A."/>
            <person name="Henrissat B."/>
            <person name="Grigoriev I.V."/>
            <person name="Hibbett D.S."/>
            <person name="Martin F."/>
        </authorList>
    </citation>
    <scope>NUCLEOTIDE SEQUENCE [LARGE SCALE GENOMIC DNA]</scope>
    <source>
        <strain evidence="9">UH-Slu-Lm8-n1</strain>
    </source>
</reference>
<evidence type="ECO:0000256" key="1">
    <source>
        <dbReference type="ARBA" id="ARBA00007450"/>
    </source>
</evidence>
<dbReference type="InterPro" id="IPR037679">
    <property type="entry name" value="Apc5"/>
</dbReference>
<evidence type="ECO:0000313" key="9">
    <source>
        <dbReference type="Proteomes" id="UP000054485"/>
    </source>
</evidence>
<protein>
    <recommendedName>
        <fullName evidence="2">Anaphase-promoting complex subunit 5</fullName>
    </recommendedName>
</protein>
<evidence type="ECO:0000256" key="4">
    <source>
        <dbReference type="ARBA" id="ARBA00022776"/>
    </source>
</evidence>
<dbReference type="PANTHER" id="PTHR12830">
    <property type="entry name" value="ANAPHASE-PROMOTING COMPLEX SUBUNIT 5"/>
    <property type="match status" value="1"/>
</dbReference>
<reference evidence="8 9" key="1">
    <citation type="submission" date="2014-04" db="EMBL/GenBank/DDBJ databases">
        <authorList>
            <consortium name="DOE Joint Genome Institute"/>
            <person name="Kuo A."/>
            <person name="Ruytinx J."/>
            <person name="Rineau F."/>
            <person name="Colpaert J."/>
            <person name="Kohler A."/>
            <person name="Nagy L.G."/>
            <person name="Floudas D."/>
            <person name="Copeland A."/>
            <person name="Barry K.W."/>
            <person name="Cichocki N."/>
            <person name="Veneault-Fourrey C."/>
            <person name="LaButti K."/>
            <person name="Lindquist E.A."/>
            <person name="Lipzen A."/>
            <person name="Lundell T."/>
            <person name="Morin E."/>
            <person name="Murat C."/>
            <person name="Sun H."/>
            <person name="Tunlid A."/>
            <person name="Henrissat B."/>
            <person name="Grigoriev I.V."/>
            <person name="Hibbett D.S."/>
            <person name="Martin F."/>
            <person name="Nordberg H.P."/>
            <person name="Cantor M.N."/>
            <person name="Hua S.X."/>
        </authorList>
    </citation>
    <scope>NUCLEOTIDE SEQUENCE [LARGE SCALE GENOMIC DNA]</scope>
    <source>
        <strain evidence="8 9">UH-Slu-Lm8-n1</strain>
    </source>
</reference>
<feature type="domain" description="Anaphase-promoting complex subunit 5" evidence="7">
    <location>
        <begin position="214"/>
        <end position="283"/>
    </location>
</feature>
<dbReference type="GO" id="GO:0031145">
    <property type="term" value="P:anaphase-promoting complex-dependent catabolic process"/>
    <property type="evidence" value="ECO:0007669"/>
    <property type="project" value="TreeGrafter"/>
</dbReference>
<comment type="similarity">
    <text evidence="1">Belongs to the APC5 family.</text>
</comment>
<evidence type="ECO:0000256" key="5">
    <source>
        <dbReference type="ARBA" id="ARBA00022786"/>
    </source>
</evidence>
<dbReference type="EMBL" id="KN835300">
    <property type="protein sequence ID" value="KIK40513.1"/>
    <property type="molecule type" value="Genomic_DNA"/>
</dbReference>
<name>A0A0D0BAA6_9AGAM</name>
<dbReference type="GO" id="GO:0005680">
    <property type="term" value="C:anaphase-promoting complex"/>
    <property type="evidence" value="ECO:0007669"/>
    <property type="project" value="InterPro"/>
</dbReference>
<sequence>MDGRATPPPVHHVLRPHHIDLIAMLLLIFKEYELQKTLPKDFLLYMYRVLLMETSEVIEHRSHQQMLAMVKVAPHADAPVVQGLIGALENVANQLRALDQLTNFFLSTPSIFVEKSDDQPAVLRRTSLFGFFVRRCFVSFIKLSFYGVVQLQKDYQAWVNGSSSAGYGPIEKDPLTSDIWLFKTSSDLKSWARPEPFEAWEKGLATGDDIIGPENLRRYFEQHFHEHNDSGVRQHALLNLVRMHYTRKEYPAASKLLREAIAVARTSGDRITLQHCISMLHRLPSLNEIPVLNEIQPDLHPLEVLFDVTKLLDPQYGQPLTLCFEKLTEAIALHNHWVDTKQAMPCDAEICSHNAMQAVLWQTLGCYDLADVEESFVLLITRAGKGDPNRLNTLINRSYRKWFVLRSFGTATTSGDVVRPFIGRVPSVGGGRLAYTGPEDKSPRRFFDDFLLPRRPSSSTFVSKEYFFDESSTSLPALNMELHEVMNARRRGQAVAAIQPLLQALWQAEFQGRFPLYRLGMTLLADVGMEFGMSDHCRQLILGIMPQILSGQEMEHRAFANHTLARCMIASMDSSSMAFSNVFVPTTYILAEAGLRDALPCLLMAEADYMSLSMLEATSEVQQLLVVAYHNLGMAAEEEGAFERYTQSTKLAQAFEENPADPEATRVWDTVTEIGKSLASR</sequence>
<dbReference type="STRING" id="930992.A0A0D0BAA6"/>
<dbReference type="HOGENOM" id="CLU_025689_0_0_1"/>
<organism evidence="8 9">
    <name type="scientific">Suillus luteus UH-Slu-Lm8-n1</name>
    <dbReference type="NCBI Taxonomy" id="930992"/>
    <lineage>
        <taxon>Eukaryota</taxon>
        <taxon>Fungi</taxon>
        <taxon>Dikarya</taxon>
        <taxon>Basidiomycota</taxon>
        <taxon>Agaricomycotina</taxon>
        <taxon>Agaricomycetes</taxon>
        <taxon>Agaricomycetidae</taxon>
        <taxon>Boletales</taxon>
        <taxon>Suillineae</taxon>
        <taxon>Suillaceae</taxon>
        <taxon>Suillus</taxon>
    </lineage>
</organism>
<dbReference type="PANTHER" id="PTHR12830:SF9">
    <property type="entry name" value="ANAPHASE-PROMOTING COMPLEX SUBUNIT 5"/>
    <property type="match status" value="1"/>
</dbReference>